<accession>U2WWB9</accession>
<evidence type="ECO:0000313" key="3">
    <source>
        <dbReference type="Proteomes" id="UP000006787"/>
    </source>
</evidence>
<dbReference type="RefSeq" id="WP_042753013.1">
    <property type="nucleotide sequence ID" value="NZ_AMQS01000001.1"/>
</dbReference>
<dbReference type="AlphaFoldDB" id="U2WWB9"/>
<keyword evidence="1" id="KW-0812">Transmembrane</keyword>
<keyword evidence="1" id="KW-1133">Transmembrane helix</keyword>
<feature type="transmembrane region" description="Helical" evidence="1">
    <location>
        <begin position="47"/>
        <end position="69"/>
    </location>
</feature>
<proteinExistence type="predicted"/>
<feature type="transmembrane region" description="Helical" evidence="1">
    <location>
        <begin position="141"/>
        <end position="159"/>
    </location>
</feature>
<dbReference type="Proteomes" id="UP000006787">
    <property type="component" value="Unassembled WGS sequence"/>
</dbReference>
<dbReference type="EMBL" id="AMQS01000001">
    <property type="protein sequence ID" value="ERL47808.1"/>
    <property type="molecule type" value="Genomic_DNA"/>
</dbReference>
<feature type="transmembrane region" description="Helical" evidence="1">
    <location>
        <begin position="81"/>
        <end position="102"/>
    </location>
</feature>
<keyword evidence="1" id="KW-0472">Membrane</keyword>
<gene>
    <name evidence="2" type="primary">garE</name>
    <name evidence="2" type="ORF">C426_00001</name>
</gene>
<sequence>MKKKQLWFLATSLVFLIISFIITSAMYKSGIMVKTIPNSLEEYILPILILSVVIMYLFSLLASFCYTVIINLVSKKDKLSYSVVTSMYLISAIIVQLLTISYKLITNSFSSHQLVINIVGGLITNIIFVVLISTQLKLKQYQYILIFIIIAIANIIIQLI</sequence>
<feature type="transmembrane region" description="Helical" evidence="1">
    <location>
        <begin position="114"/>
        <end position="134"/>
    </location>
</feature>
<protein>
    <submittedName>
        <fullName evidence="2">Membrane protein</fullName>
    </submittedName>
</protein>
<evidence type="ECO:0000313" key="2">
    <source>
        <dbReference type="EMBL" id="ERL47808.1"/>
    </source>
</evidence>
<comment type="caution">
    <text evidence="2">The sequence shown here is derived from an EMBL/GenBank/DDBJ whole genome shotgun (WGS) entry which is preliminary data.</text>
</comment>
<evidence type="ECO:0000256" key="1">
    <source>
        <dbReference type="SAM" id="Phobius"/>
    </source>
</evidence>
<organism evidence="2 3">
    <name type="scientific">Lactococcus garvieae DCC43</name>
    <dbReference type="NCBI Taxonomy" id="1231377"/>
    <lineage>
        <taxon>Bacteria</taxon>
        <taxon>Bacillati</taxon>
        <taxon>Bacillota</taxon>
        <taxon>Bacilli</taxon>
        <taxon>Lactobacillales</taxon>
        <taxon>Streptococcaceae</taxon>
        <taxon>Lactococcus</taxon>
    </lineage>
</organism>
<name>U2WWB9_9LACT</name>
<feature type="transmembrane region" description="Helical" evidence="1">
    <location>
        <begin position="7"/>
        <end position="27"/>
    </location>
</feature>
<reference evidence="2 3" key="1">
    <citation type="journal article" date="2012" name="J. Bacteriol.">
        <title>Genome Sequence of the Bacteriocin-Producing Strain Lactococcus garvieae DCC43.</title>
        <authorList>
            <person name="Gabrielsen C."/>
            <person name="Brede D.A."/>
            <person name="Hernandez P.E."/>
            <person name="Nes I.F."/>
            <person name="Diep D.B."/>
        </authorList>
    </citation>
    <scope>NUCLEOTIDE SEQUENCE [LARGE SCALE GENOMIC DNA]</scope>
    <source>
        <strain evidence="2 3">DCC43</strain>
    </source>
</reference>